<dbReference type="AlphaFoldDB" id="A0A4Q8LPP5"/>
<dbReference type="SUPFAM" id="SSF53474">
    <property type="entry name" value="alpha/beta-Hydrolases"/>
    <property type="match status" value="1"/>
</dbReference>
<dbReference type="GO" id="GO:0016020">
    <property type="term" value="C:membrane"/>
    <property type="evidence" value="ECO:0007669"/>
    <property type="project" value="TreeGrafter"/>
</dbReference>
<dbReference type="GO" id="GO:0016787">
    <property type="term" value="F:hydrolase activity"/>
    <property type="evidence" value="ECO:0007669"/>
    <property type="project" value="UniProtKB-KW"/>
</dbReference>
<keyword evidence="2" id="KW-0732">Signal</keyword>
<organism evidence="4 5">
    <name type="scientific">Pseudoxanthomonas winnipegensis</name>
    <dbReference type="NCBI Taxonomy" id="2480810"/>
    <lineage>
        <taxon>Bacteria</taxon>
        <taxon>Pseudomonadati</taxon>
        <taxon>Pseudomonadota</taxon>
        <taxon>Gammaproteobacteria</taxon>
        <taxon>Lysobacterales</taxon>
        <taxon>Lysobacteraceae</taxon>
        <taxon>Pseudoxanthomonas</taxon>
    </lineage>
</organism>
<comment type="caution">
    <text evidence="4">The sequence shown here is derived from an EMBL/GenBank/DDBJ whole genome shotgun (WGS) entry which is preliminary data.</text>
</comment>
<name>A0A4Q8LPP5_9GAMM</name>
<evidence type="ECO:0000313" key="4">
    <source>
        <dbReference type="EMBL" id="TAA32811.1"/>
    </source>
</evidence>
<dbReference type="InterPro" id="IPR000073">
    <property type="entry name" value="AB_hydrolase_1"/>
</dbReference>
<evidence type="ECO:0000313" key="5">
    <source>
        <dbReference type="Proteomes" id="UP000291286"/>
    </source>
</evidence>
<sequence>MKRSWVRVLFCLALPATVGAAEAAGARAHRQLSCGDASIDVVVEGQGPTIVLLPSLGRDSLDYDPIAEGLAAKGYQVLRPQPRGLGESRGPMEGITLADLADDVACAIDQAGKAPAIVVGHAYGNWVARMLAARHPQSVRGVVVAAAAAKTYPKSLSASIIRIADPRTSREDRLKELQATFFAPGNDASVWLDGWHPEVRTSQRNASDATPKALWWSAGGKVPLLDLQAESDPFMPADRRQELREELGPRVSVVTIPGASHALLPEQPQQVVEAIARWSAGLR</sequence>
<keyword evidence="1 4" id="KW-0378">Hydrolase</keyword>
<evidence type="ECO:0000259" key="3">
    <source>
        <dbReference type="Pfam" id="PF12697"/>
    </source>
</evidence>
<dbReference type="InterPro" id="IPR029058">
    <property type="entry name" value="AB_hydrolase_fold"/>
</dbReference>
<dbReference type="Proteomes" id="UP000291286">
    <property type="component" value="Unassembled WGS sequence"/>
</dbReference>
<proteinExistence type="predicted"/>
<feature type="chain" id="PRO_5020436717" evidence="2">
    <location>
        <begin position="21"/>
        <end position="283"/>
    </location>
</feature>
<feature type="domain" description="AB hydrolase-1" evidence="3">
    <location>
        <begin position="50"/>
        <end position="274"/>
    </location>
</feature>
<evidence type="ECO:0000256" key="1">
    <source>
        <dbReference type="ARBA" id="ARBA00022801"/>
    </source>
</evidence>
<dbReference type="PANTHER" id="PTHR43798">
    <property type="entry name" value="MONOACYLGLYCEROL LIPASE"/>
    <property type="match status" value="1"/>
</dbReference>
<reference evidence="4 5" key="1">
    <citation type="submission" date="2019-02" db="EMBL/GenBank/DDBJ databases">
        <title>WGS of Pseudoxanthomonas species novum from clinical isolates.</title>
        <authorList>
            <person name="Bernier A.-M."/>
            <person name="Bernard K."/>
            <person name="Vachon A."/>
        </authorList>
    </citation>
    <scope>NUCLEOTIDE SEQUENCE [LARGE SCALE GENOMIC DNA]</scope>
    <source>
        <strain evidence="4 5">NML171202</strain>
    </source>
</reference>
<accession>A0A4Q8LPP5</accession>
<dbReference type="InterPro" id="IPR050266">
    <property type="entry name" value="AB_hydrolase_sf"/>
</dbReference>
<dbReference type="RefSeq" id="WP_130514696.1">
    <property type="nucleotide sequence ID" value="NZ_SHMA01000001.1"/>
</dbReference>
<feature type="signal peptide" evidence="2">
    <location>
        <begin position="1"/>
        <end position="20"/>
    </location>
</feature>
<evidence type="ECO:0000256" key="2">
    <source>
        <dbReference type="SAM" id="SignalP"/>
    </source>
</evidence>
<protein>
    <submittedName>
        <fullName evidence="4">Alpha/beta hydrolase</fullName>
    </submittedName>
</protein>
<dbReference type="Pfam" id="PF12697">
    <property type="entry name" value="Abhydrolase_6"/>
    <property type="match status" value="1"/>
</dbReference>
<dbReference type="EMBL" id="SHMB01000001">
    <property type="protein sequence ID" value="TAA32811.1"/>
    <property type="molecule type" value="Genomic_DNA"/>
</dbReference>
<gene>
    <name evidence="4" type="ORF">EA661_00520</name>
</gene>
<dbReference type="Gene3D" id="3.40.50.1820">
    <property type="entry name" value="alpha/beta hydrolase"/>
    <property type="match status" value="1"/>
</dbReference>
<dbReference type="PANTHER" id="PTHR43798:SF31">
    <property type="entry name" value="AB HYDROLASE SUPERFAMILY PROTEIN YCLE"/>
    <property type="match status" value="1"/>
</dbReference>